<reference evidence="2 3" key="1">
    <citation type="submission" date="2014-09" db="EMBL/GenBank/DDBJ databases">
        <authorList>
            <person name="Regsiter A."/>
        </authorList>
    </citation>
    <scope>NUCLEOTIDE SEQUENCE [LARGE SCALE GENOMIC DNA]</scope>
</reference>
<feature type="compositionally biased region" description="Low complexity" evidence="1">
    <location>
        <begin position="85"/>
        <end position="99"/>
    </location>
</feature>
<evidence type="ECO:0000313" key="3">
    <source>
        <dbReference type="Proteomes" id="UP000052230"/>
    </source>
</evidence>
<evidence type="ECO:0000256" key="1">
    <source>
        <dbReference type="SAM" id="MobiDB-lite"/>
    </source>
</evidence>
<feature type="region of interest" description="Disordered" evidence="1">
    <location>
        <begin position="55"/>
        <end position="112"/>
    </location>
</feature>
<protein>
    <submittedName>
        <fullName evidence="2">Uncharacterized protein</fullName>
    </submittedName>
</protein>
<comment type="caution">
    <text evidence="2">The sequence shown here is derived from an EMBL/GenBank/DDBJ whole genome shotgun (WGS) entry which is preliminary data.</text>
</comment>
<organism evidence="2 3">
    <name type="scientific">Xanthomonas citri pv. citri</name>
    <dbReference type="NCBI Taxonomy" id="611301"/>
    <lineage>
        <taxon>Bacteria</taxon>
        <taxon>Pseudomonadati</taxon>
        <taxon>Pseudomonadota</taxon>
        <taxon>Gammaproteobacteria</taxon>
        <taxon>Lysobacterales</taxon>
        <taxon>Lysobacteraceae</taxon>
        <taxon>Xanthomonas</taxon>
    </lineage>
</organism>
<dbReference type="AlphaFoldDB" id="A0A0U5FGW1"/>
<dbReference type="EMBL" id="CCXZ01000123">
    <property type="protein sequence ID" value="CEG16143.1"/>
    <property type="molecule type" value="Genomic_DNA"/>
</dbReference>
<evidence type="ECO:0000313" key="2">
    <source>
        <dbReference type="EMBL" id="CEG16143.1"/>
    </source>
</evidence>
<dbReference type="Proteomes" id="UP000052230">
    <property type="component" value="Unassembled WGS sequence"/>
</dbReference>
<proteinExistence type="predicted"/>
<name>A0A0U5FGW1_XANCI</name>
<keyword evidence="3" id="KW-1185">Reference proteome</keyword>
<feature type="compositionally biased region" description="Acidic residues" evidence="1">
    <location>
        <begin position="66"/>
        <end position="84"/>
    </location>
</feature>
<gene>
    <name evidence="2" type="ORF">XAC3562_300031</name>
</gene>
<sequence>MNQSDDPLAAFDIAKAAITAREKQEGEQPSLPQQSLGKRIAPVLARWRAGVHLGPAVAYPYPPVDMETESDQGVESTDSPDDAPVDAAPGSKAPALANPPTTPPTAPAASKR</sequence>
<accession>A0A0U5FGW1</accession>